<comment type="pathway">
    <text evidence="1 10">Cofactor biosynthesis; (R)-pantothenate biosynthesis; (R)-pantoate from 3-methyl-2-oxobutanoate: step 2/2.</text>
</comment>
<evidence type="ECO:0000313" key="13">
    <source>
        <dbReference type="EMBL" id="MCU5779013.1"/>
    </source>
</evidence>
<evidence type="ECO:0000256" key="2">
    <source>
        <dbReference type="ARBA" id="ARBA00007870"/>
    </source>
</evidence>
<evidence type="ECO:0000313" key="14">
    <source>
        <dbReference type="Proteomes" id="UP001064262"/>
    </source>
</evidence>
<evidence type="ECO:0000259" key="11">
    <source>
        <dbReference type="Pfam" id="PF02558"/>
    </source>
</evidence>
<evidence type="ECO:0000256" key="4">
    <source>
        <dbReference type="ARBA" id="ARBA00019465"/>
    </source>
</evidence>
<evidence type="ECO:0000259" key="12">
    <source>
        <dbReference type="Pfam" id="PF08546"/>
    </source>
</evidence>
<dbReference type="GO" id="GO:0005737">
    <property type="term" value="C:cytoplasm"/>
    <property type="evidence" value="ECO:0007669"/>
    <property type="project" value="TreeGrafter"/>
</dbReference>
<proteinExistence type="inferred from homology"/>
<evidence type="ECO:0000256" key="8">
    <source>
        <dbReference type="ARBA" id="ARBA00032024"/>
    </source>
</evidence>
<dbReference type="Gene3D" id="3.40.50.720">
    <property type="entry name" value="NAD(P)-binding Rossmann-like Domain"/>
    <property type="match status" value="1"/>
</dbReference>
<evidence type="ECO:0000256" key="10">
    <source>
        <dbReference type="RuleBase" id="RU362068"/>
    </source>
</evidence>
<comment type="similarity">
    <text evidence="2 10">Belongs to the ketopantoate reductase family.</text>
</comment>
<evidence type="ECO:0000256" key="7">
    <source>
        <dbReference type="ARBA" id="ARBA00023002"/>
    </source>
</evidence>
<accession>A0A9J6PTK2</accession>
<dbReference type="EC" id="1.1.1.169" evidence="3 10"/>
<comment type="caution">
    <text evidence="13">The sequence shown here is derived from an EMBL/GenBank/DDBJ whole genome shotgun (WGS) entry which is preliminary data.</text>
</comment>
<dbReference type="Pfam" id="PF08546">
    <property type="entry name" value="ApbA_C"/>
    <property type="match status" value="1"/>
</dbReference>
<dbReference type="Pfam" id="PF02558">
    <property type="entry name" value="ApbA"/>
    <property type="match status" value="1"/>
</dbReference>
<dbReference type="InterPro" id="IPR003710">
    <property type="entry name" value="ApbA"/>
</dbReference>
<evidence type="ECO:0000256" key="5">
    <source>
        <dbReference type="ARBA" id="ARBA00022655"/>
    </source>
</evidence>
<dbReference type="Proteomes" id="UP001064262">
    <property type="component" value="Unassembled WGS sequence"/>
</dbReference>
<dbReference type="SUPFAM" id="SSF51735">
    <property type="entry name" value="NAD(P)-binding Rossmann-fold domains"/>
    <property type="match status" value="1"/>
</dbReference>
<dbReference type="NCBIfam" id="TIGR00745">
    <property type="entry name" value="apbA_panE"/>
    <property type="match status" value="1"/>
</dbReference>
<dbReference type="InterPro" id="IPR013328">
    <property type="entry name" value="6PGD_dom2"/>
</dbReference>
<dbReference type="InterPro" id="IPR008927">
    <property type="entry name" value="6-PGluconate_DH-like_C_sf"/>
</dbReference>
<dbReference type="RefSeq" id="WP_267141883.1">
    <property type="nucleotide sequence ID" value="NZ_JAODIL010000064.1"/>
</dbReference>
<organism evidence="13 14">
    <name type="scientific">Winslowiella arboricola</name>
    <dbReference type="NCBI Taxonomy" id="2978220"/>
    <lineage>
        <taxon>Bacteria</taxon>
        <taxon>Pseudomonadati</taxon>
        <taxon>Pseudomonadota</taxon>
        <taxon>Gammaproteobacteria</taxon>
        <taxon>Enterobacterales</taxon>
        <taxon>Erwiniaceae</taxon>
        <taxon>Winslowiella</taxon>
    </lineage>
</organism>
<name>A0A9J6PTK2_9GAMM</name>
<keyword evidence="5 10" id="KW-0566">Pantothenate biosynthesis</keyword>
<keyword evidence="6 10" id="KW-0521">NADP</keyword>
<dbReference type="InterPro" id="IPR036291">
    <property type="entry name" value="NAD(P)-bd_dom_sf"/>
</dbReference>
<dbReference type="InterPro" id="IPR013752">
    <property type="entry name" value="KPA_reductase"/>
</dbReference>
<dbReference type="NCBIfam" id="NF005089">
    <property type="entry name" value="PRK06522.1-4"/>
    <property type="match status" value="1"/>
</dbReference>
<feature type="domain" description="Ketopantoate reductase N-terminal" evidence="11">
    <location>
        <begin position="4"/>
        <end position="158"/>
    </location>
</feature>
<evidence type="ECO:0000256" key="9">
    <source>
        <dbReference type="ARBA" id="ARBA00048793"/>
    </source>
</evidence>
<dbReference type="InterPro" id="IPR051402">
    <property type="entry name" value="KPR-Related"/>
</dbReference>
<keyword evidence="14" id="KW-1185">Reference proteome</keyword>
<sequence length="312" mass="33440">MKRIAVFGAGAVGGVIAAQLSRAGKAVSVVARGTYLDAMRSQGLRLRIAAEEWLCPVTATDDAAALGPQDLVICTVKAHSLPAAAPALASLLGPETSVIFAQNGIPWWYFRDEEHQLARQIGIQRTIGCVIRAPCSVVAPGVVQLDSGHSRYYLGEPDNSLSPRLQQIISALEPALPVIATTRIRDEIWQKLRINVASSLLTTLTHSFTHDVLQRAPLRELFIQLLDETRAVAGGYGVLLTEPGESLLAGLSGGQHAPSMLQDLLAGRPLELDAQLLTVQALARQANIATPVLDILLPLLQQRARATAQYHV</sequence>
<dbReference type="PANTHER" id="PTHR21708">
    <property type="entry name" value="PROBABLE 2-DEHYDROPANTOATE 2-REDUCTASE"/>
    <property type="match status" value="1"/>
</dbReference>
<protein>
    <recommendedName>
        <fullName evidence="4 10">2-dehydropantoate 2-reductase</fullName>
        <ecNumber evidence="3 10">1.1.1.169</ecNumber>
    </recommendedName>
    <alternativeName>
        <fullName evidence="8 10">Ketopantoate reductase</fullName>
    </alternativeName>
</protein>
<keyword evidence="7 10" id="KW-0560">Oxidoreductase</keyword>
<evidence type="ECO:0000256" key="3">
    <source>
        <dbReference type="ARBA" id="ARBA00013014"/>
    </source>
</evidence>
<evidence type="ECO:0000256" key="1">
    <source>
        <dbReference type="ARBA" id="ARBA00004994"/>
    </source>
</evidence>
<dbReference type="EMBL" id="JAODIM010000042">
    <property type="protein sequence ID" value="MCU5779013.1"/>
    <property type="molecule type" value="Genomic_DNA"/>
</dbReference>
<reference evidence="13" key="1">
    <citation type="submission" date="2022-09" db="EMBL/GenBank/DDBJ databases">
        <title>Winslowiella arboricola sp. nov., isolated from bleeding cankers on broadleaf hosts.</title>
        <authorList>
            <person name="Brady C."/>
            <person name="Kaur S."/>
            <person name="Crampton B."/>
            <person name="Maddock D."/>
            <person name="Arnold D."/>
            <person name="Denman S."/>
        </authorList>
    </citation>
    <scope>NUCLEOTIDE SEQUENCE</scope>
    <source>
        <strain evidence="13">BAC 15a-03b</strain>
    </source>
</reference>
<evidence type="ECO:0000256" key="6">
    <source>
        <dbReference type="ARBA" id="ARBA00022857"/>
    </source>
</evidence>
<dbReference type="Gene3D" id="1.10.1040.10">
    <property type="entry name" value="N-(1-d-carboxylethyl)-l-norvaline Dehydrogenase, domain 2"/>
    <property type="match status" value="1"/>
</dbReference>
<dbReference type="InterPro" id="IPR013332">
    <property type="entry name" value="KPR_N"/>
</dbReference>
<comment type="function">
    <text evidence="10">Catalyzes the NADPH-dependent reduction of ketopantoate into pantoic acid.</text>
</comment>
<feature type="domain" description="Ketopantoate reductase C-terminal" evidence="12">
    <location>
        <begin position="184"/>
        <end position="302"/>
    </location>
</feature>
<dbReference type="GO" id="GO:0015940">
    <property type="term" value="P:pantothenate biosynthetic process"/>
    <property type="evidence" value="ECO:0007669"/>
    <property type="project" value="UniProtKB-KW"/>
</dbReference>
<dbReference type="AlphaFoldDB" id="A0A9J6PTK2"/>
<dbReference type="PANTHER" id="PTHR21708:SF45">
    <property type="entry name" value="2-DEHYDROPANTOATE 2-REDUCTASE"/>
    <property type="match status" value="1"/>
</dbReference>
<comment type="catalytic activity">
    <reaction evidence="9 10">
        <text>(R)-pantoate + NADP(+) = 2-dehydropantoate + NADPH + H(+)</text>
        <dbReference type="Rhea" id="RHEA:16233"/>
        <dbReference type="ChEBI" id="CHEBI:11561"/>
        <dbReference type="ChEBI" id="CHEBI:15378"/>
        <dbReference type="ChEBI" id="CHEBI:15980"/>
        <dbReference type="ChEBI" id="CHEBI:57783"/>
        <dbReference type="ChEBI" id="CHEBI:58349"/>
        <dbReference type="EC" id="1.1.1.169"/>
    </reaction>
</comment>
<dbReference type="GO" id="GO:0008677">
    <property type="term" value="F:2-dehydropantoate 2-reductase activity"/>
    <property type="evidence" value="ECO:0007669"/>
    <property type="project" value="UniProtKB-EC"/>
</dbReference>
<gene>
    <name evidence="13" type="ORF">N5923_16125</name>
</gene>
<dbReference type="SUPFAM" id="SSF48179">
    <property type="entry name" value="6-phosphogluconate dehydrogenase C-terminal domain-like"/>
    <property type="match status" value="1"/>
</dbReference>